<evidence type="ECO:0000256" key="1">
    <source>
        <dbReference type="SAM" id="Phobius"/>
    </source>
</evidence>
<dbReference type="GO" id="GO:0016787">
    <property type="term" value="F:hydrolase activity"/>
    <property type="evidence" value="ECO:0007669"/>
    <property type="project" value="UniProtKB-KW"/>
</dbReference>
<dbReference type="RefSeq" id="WP_344797059.1">
    <property type="nucleotide sequence ID" value="NZ_BAABAU010000004.1"/>
</dbReference>
<feature type="transmembrane region" description="Helical" evidence="1">
    <location>
        <begin position="44"/>
        <end position="67"/>
    </location>
</feature>
<dbReference type="InterPro" id="IPR050583">
    <property type="entry name" value="Mycobacterial_A85_antigen"/>
</dbReference>
<keyword evidence="3" id="KW-1185">Reference proteome</keyword>
<dbReference type="PANTHER" id="PTHR48098">
    <property type="entry name" value="ENTEROCHELIN ESTERASE-RELATED"/>
    <property type="match status" value="1"/>
</dbReference>
<sequence>MNSTSVTHWFENLPITTLPVLLTVDVVAAVLVIALLLPTRKGHWWRWIVPAVVVGAAAGGATIWYVGDVQNAFDVSPTWVDRIWTGAAFAAVLVGLVNIVRAGAVRKILAILMIVATVLAAGLAINRDVGEFLTPGQLLGLNGFRRILLPQDRAHTRADGKGAATTSDAFDPTLYRTWKAPAGMPTKGRVGEVAIPGTVSHFAARDAMVYLPPAALVKDAPALPVVILMSGQPASPSSVIDAGNVPETLNALAAKNHGLAPIVVVPDQLGASEDNPMCVDSPLGNSATYILTDVTTWIRQHLHVAAGRQAWAVGGFSQGATCSIQFASAHPDVFGSFIDVSGQEYPTLDTDEQAVAQGFHGSTAAFDAAKPATIMAKHGTYHDLVGVFAVGQFDKKYGANTRVMSALAASHGIAVTRYISPGSAHDWTTATNGFARGFEVLYPRFGLSAAAARP</sequence>
<comment type="caution">
    <text evidence="2">The sequence shown here is derived from an EMBL/GenBank/DDBJ whole genome shotgun (WGS) entry which is preliminary data.</text>
</comment>
<keyword evidence="1" id="KW-0812">Transmembrane</keyword>
<feature type="transmembrane region" description="Helical" evidence="1">
    <location>
        <begin position="83"/>
        <end position="101"/>
    </location>
</feature>
<keyword evidence="2" id="KW-0378">Hydrolase</keyword>
<dbReference type="InterPro" id="IPR029058">
    <property type="entry name" value="AB_hydrolase_fold"/>
</dbReference>
<feature type="transmembrane region" description="Helical" evidence="1">
    <location>
        <begin position="20"/>
        <end position="37"/>
    </location>
</feature>
<name>A0ABP8E4E6_9MICO</name>
<dbReference type="InterPro" id="IPR000801">
    <property type="entry name" value="Esterase-like"/>
</dbReference>
<protein>
    <submittedName>
        <fullName evidence="2">Alpha/beta hydrolase-fold protein</fullName>
    </submittedName>
</protein>
<feature type="transmembrane region" description="Helical" evidence="1">
    <location>
        <begin position="108"/>
        <end position="125"/>
    </location>
</feature>
<organism evidence="2 3">
    <name type="scientific">Frondihabitans peucedani</name>
    <dbReference type="NCBI Taxonomy" id="598626"/>
    <lineage>
        <taxon>Bacteria</taxon>
        <taxon>Bacillati</taxon>
        <taxon>Actinomycetota</taxon>
        <taxon>Actinomycetes</taxon>
        <taxon>Micrococcales</taxon>
        <taxon>Microbacteriaceae</taxon>
        <taxon>Frondihabitans</taxon>
    </lineage>
</organism>
<evidence type="ECO:0000313" key="3">
    <source>
        <dbReference type="Proteomes" id="UP001501594"/>
    </source>
</evidence>
<keyword evidence="1" id="KW-1133">Transmembrane helix</keyword>
<accession>A0ABP8E4E6</accession>
<evidence type="ECO:0000313" key="2">
    <source>
        <dbReference type="EMBL" id="GAA4267078.1"/>
    </source>
</evidence>
<proteinExistence type="predicted"/>
<dbReference type="EMBL" id="BAABAU010000004">
    <property type="protein sequence ID" value="GAA4267078.1"/>
    <property type="molecule type" value="Genomic_DNA"/>
</dbReference>
<gene>
    <name evidence="2" type="ORF">GCM10022256_26900</name>
</gene>
<dbReference type="PANTHER" id="PTHR48098:SF1">
    <property type="entry name" value="DIACYLGLYCEROL ACYLTRANSFERASE_MYCOLYLTRANSFERASE AG85A"/>
    <property type="match status" value="1"/>
</dbReference>
<dbReference type="SUPFAM" id="SSF53474">
    <property type="entry name" value="alpha/beta-Hydrolases"/>
    <property type="match status" value="1"/>
</dbReference>
<dbReference type="Proteomes" id="UP001501594">
    <property type="component" value="Unassembled WGS sequence"/>
</dbReference>
<keyword evidence="1" id="KW-0472">Membrane</keyword>
<dbReference type="Pfam" id="PF00756">
    <property type="entry name" value="Esterase"/>
    <property type="match status" value="1"/>
</dbReference>
<reference evidence="3" key="1">
    <citation type="journal article" date="2019" name="Int. J. Syst. Evol. Microbiol.">
        <title>The Global Catalogue of Microorganisms (GCM) 10K type strain sequencing project: providing services to taxonomists for standard genome sequencing and annotation.</title>
        <authorList>
            <consortium name="The Broad Institute Genomics Platform"/>
            <consortium name="The Broad Institute Genome Sequencing Center for Infectious Disease"/>
            <person name="Wu L."/>
            <person name="Ma J."/>
        </authorList>
    </citation>
    <scope>NUCLEOTIDE SEQUENCE [LARGE SCALE GENOMIC DNA]</scope>
    <source>
        <strain evidence="3">JCM 17442</strain>
    </source>
</reference>
<dbReference type="Gene3D" id="3.40.50.1820">
    <property type="entry name" value="alpha/beta hydrolase"/>
    <property type="match status" value="1"/>
</dbReference>